<dbReference type="InterPro" id="IPR050173">
    <property type="entry name" value="ABC_transporter_C-like"/>
</dbReference>
<evidence type="ECO:0000259" key="12">
    <source>
        <dbReference type="PROSITE" id="PS50893"/>
    </source>
</evidence>
<feature type="domain" description="ABC transmembrane type-1" evidence="13">
    <location>
        <begin position="280"/>
        <end position="556"/>
    </location>
</feature>
<dbReference type="InterPro" id="IPR027417">
    <property type="entry name" value="P-loop_NTPase"/>
</dbReference>
<feature type="transmembrane region" description="Helical" evidence="11">
    <location>
        <begin position="103"/>
        <end position="121"/>
    </location>
</feature>
<dbReference type="CDD" id="cd03244">
    <property type="entry name" value="ABCC_MRP_domain2"/>
    <property type="match status" value="1"/>
</dbReference>
<dbReference type="Gene3D" id="3.40.50.300">
    <property type="entry name" value="P-loop containing nucleotide triphosphate hydrolases"/>
    <property type="match status" value="2"/>
</dbReference>
<feature type="domain" description="ABC transporter" evidence="12">
    <location>
        <begin position="624"/>
        <end position="857"/>
    </location>
</feature>
<dbReference type="Proteomes" id="UP001251528">
    <property type="component" value="Unassembled WGS sequence"/>
</dbReference>
<feature type="domain" description="ABC transporter" evidence="12">
    <location>
        <begin position="1243"/>
        <end position="1482"/>
    </location>
</feature>
<dbReference type="PANTHER" id="PTHR24223">
    <property type="entry name" value="ATP-BINDING CASSETTE SUB-FAMILY C"/>
    <property type="match status" value="1"/>
</dbReference>
<evidence type="ECO:0000256" key="8">
    <source>
        <dbReference type="ARBA" id="ARBA00023136"/>
    </source>
</evidence>
<keyword evidence="2" id="KW-0813">Transport</keyword>
<dbReference type="InterPro" id="IPR044726">
    <property type="entry name" value="ABCC_6TM_D2"/>
</dbReference>
<feature type="transmembrane region" description="Helical" evidence="11">
    <location>
        <begin position="133"/>
        <end position="155"/>
    </location>
</feature>
<feature type="transmembrane region" description="Helical" evidence="11">
    <location>
        <begin position="73"/>
        <end position="91"/>
    </location>
</feature>
<evidence type="ECO:0000259" key="13">
    <source>
        <dbReference type="PROSITE" id="PS50929"/>
    </source>
</evidence>
<evidence type="ECO:0000256" key="4">
    <source>
        <dbReference type="ARBA" id="ARBA00022692"/>
    </source>
</evidence>
<keyword evidence="9" id="KW-0325">Glycoprotein</keyword>
<dbReference type="Gene3D" id="1.20.1560.10">
    <property type="entry name" value="ABC transporter type 1, transmembrane domain"/>
    <property type="match status" value="2"/>
</dbReference>
<dbReference type="GO" id="GO:0005524">
    <property type="term" value="F:ATP binding"/>
    <property type="evidence" value="ECO:0007669"/>
    <property type="project" value="UniProtKB-KW"/>
</dbReference>
<dbReference type="SMART" id="SM00382">
    <property type="entry name" value="AAA"/>
    <property type="match status" value="2"/>
</dbReference>
<feature type="region of interest" description="Disordered" evidence="10">
    <location>
        <begin position="1481"/>
        <end position="1509"/>
    </location>
</feature>
<evidence type="ECO:0000313" key="14">
    <source>
        <dbReference type="EMBL" id="KAK2601952.1"/>
    </source>
</evidence>
<keyword evidence="15" id="KW-1185">Reference proteome</keyword>
<dbReference type="InterPro" id="IPR044746">
    <property type="entry name" value="ABCC_6TM_D1"/>
</dbReference>
<keyword evidence="5" id="KW-0547">Nucleotide-binding</keyword>
<comment type="subcellular location">
    <subcellularLocation>
        <location evidence="1">Cell membrane</location>
        <topology evidence="1">Multi-pass membrane protein</topology>
    </subcellularLocation>
</comment>
<dbReference type="Pfam" id="PF24357">
    <property type="entry name" value="TMD0_ABC"/>
    <property type="match status" value="1"/>
</dbReference>
<dbReference type="FunFam" id="3.40.50.300:FF:000838">
    <property type="entry name" value="ABC multidrug transporter (Eurofung)"/>
    <property type="match status" value="1"/>
</dbReference>
<feature type="transmembrane region" description="Helical" evidence="11">
    <location>
        <begin position="497"/>
        <end position="517"/>
    </location>
</feature>
<evidence type="ECO:0000256" key="6">
    <source>
        <dbReference type="ARBA" id="ARBA00022840"/>
    </source>
</evidence>
<keyword evidence="7 11" id="KW-1133">Transmembrane helix</keyword>
<feature type="transmembrane region" description="Helical" evidence="11">
    <location>
        <begin position="402"/>
        <end position="427"/>
    </location>
</feature>
<feature type="domain" description="ABC transmembrane type-1" evidence="13">
    <location>
        <begin position="927"/>
        <end position="1203"/>
    </location>
</feature>
<dbReference type="GO" id="GO:0140359">
    <property type="term" value="F:ABC-type transporter activity"/>
    <property type="evidence" value="ECO:0007669"/>
    <property type="project" value="InterPro"/>
</dbReference>
<feature type="region of interest" description="Disordered" evidence="10">
    <location>
        <begin position="582"/>
        <end position="601"/>
    </location>
</feature>
<dbReference type="EMBL" id="JASWJB010000066">
    <property type="protein sequence ID" value="KAK2601952.1"/>
    <property type="molecule type" value="Genomic_DNA"/>
</dbReference>
<dbReference type="InterPro" id="IPR011527">
    <property type="entry name" value="ABC1_TM_dom"/>
</dbReference>
<dbReference type="InterPro" id="IPR017871">
    <property type="entry name" value="ABC_transporter-like_CS"/>
</dbReference>
<organism evidence="14 15">
    <name type="scientific">Conoideocrella luteorostrata</name>
    <dbReference type="NCBI Taxonomy" id="1105319"/>
    <lineage>
        <taxon>Eukaryota</taxon>
        <taxon>Fungi</taxon>
        <taxon>Dikarya</taxon>
        <taxon>Ascomycota</taxon>
        <taxon>Pezizomycotina</taxon>
        <taxon>Sordariomycetes</taxon>
        <taxon>Hypocreomycetidae</taxon>
        <taxon>Hypocreales</taxon>
        <taxon>Clavicipitaceae</taxon>
        <taxon>Conoideocrella</taxon>
    </lineage>
</organism>
<dbReference type="InterPro" id="IPR003439">
    <property type="entry name" value="ABC_transporter-like_ATP-bd"/>
</dbReference>
<dbReference type="PROSITE" id="PS50929">
    <property type="entry name" value="ABC_TM1F"/>
    <property type="match status" value="2"/>
</dbReference>
<evidence type="ECO:0000313" key="15">
    <source>
        <dbReference type="Proteomes" id="UP001251528"/>
    </source>
</evidence>
<dbReference type="PROSITE" id="PS00211">
    <property type="entry name" value="ABC_TRANSPORTER_1"/>
    <property type="match status" value="1"/>
</dbReference>
<dbReference type="Pfam" id="PF00005">
    <property type="entry name" value="ABC_tran"/>
    <property type="match status" value="2"/>
</dbReference>
<dbReference type="PANTHER" id="PTHR24223:SF399">
    <property type="entry name" value="ABC TRANSPORTER ATNG"/>
    <property type="match status" value="1"/>
</dbReference>
<dbReference type="CDD" id="cd18580">
    <property type="entry name" value="ABC_6TM_ABCC_D2"/>
    <property type="match status" value="1"/>
</dbReference>
<dbReference type="CDD" id="cd18579">
    <property type="entry name" value="ABC_6TM_ABCC_D1"/>
    <property type="match status" value="1"/>
</dbReference>
<name>A0AAJ0G1J4_9HYPO</name>
<feature type="transmembrane region" description="Helical" evidence="11">
    <location>
        <begin position="35"/>
        <end position="53"/>
    </location>
</feature>
<dbReference type="GO" id="GO:0005886">
    <property type="term" value="C:plasma membrane"/>
    <property type="evidence" value="ECO:0007669"/>
    <property type="project" value="UniProtKB-SubCell"/>
</dbReference>
<feature type="transmembrane region" description="Helical" evidence="11">
    <location>
        <begin position="925"/>
        <end position="947"/>
    </location>
</feature>
<dbReference type="PROSITE" id="PS50893">
    <property type="entry name" value="ABC_TRANSPORTER_2"/>
    <property type="match status" value="2"/>
</dbReference>
<dbReference type="SUPFAM" id="SSF90123">
    <property type="entry name" value="ABC transporter transmembrane region"/>
    <property type="match status" value="2"/>
</dbReference>
<feature type="transmembrane region" description="Helical" evidence="11">
    <location>
        <begin position="959"/>
        <end position="980"/>
    </location>
</feature>
<feature type="transmembrane region" description="Helical" evidence="11">
    <location>
        <begin position="1146"/>
        <end position="1166"/>
    </location>
</feature>
<dbReference type="InterPro" id="IPR003593">
    <property type="entry name" value="AAA+_ATPase"/>
</dbReference>
<evidence type="ECO:0000256" key="10">
    <source>
        <dbReference type="SAM" id="MobiDB-lite"/>
    </source>
</evidence>
<dbReference type="InterPro" id="IPR056227">
    <property type="entry name" value="TMD0_ABC"/>
</dbReference>
<evidence type="ECO:0000256" key="1">
    <source>
        <dbReference type="ARBA" id="ARBA00004651"/>
    </source>
</evidence>
<accession>A0AAJ0G1J4</accession>
<evidence type="ECO:0000256" key="11">
    <source>
        <dbReference type="SAM" id="Phobius"/>
    </source>
</evidence>
<dbReference type="FunFam" id="1.20.1560.10:FF:000066">
    <property type="entry name" value="ABC multidrug transporter (Eurofung)"/>
    <property type="match status" value="1"/>
</dbReference>
<keyword evidence="6" id="KW-0067">ATP-binding</keyword>
<evidence type="ECO:0000256" key="7">
    <source>
        <dbReference type="ARBA" id="ARBA00022989"/>
    </source>
</evidence>
<evidence type="ECO:0000256" key="9">
    <source>
        <dbReference type="ARBA" id="ARBA00023180"/>
    </source>
</evidence>
<keyword evidence="3" id="KW-1003">Cell membrane</keyword>
<reference evidence="14" key="1">
    <citation type="submission" date="2023-06" db="EMBL/GenBank/DDBJ databases">
        <title>Conoideocrella luteorostrata (Hypocreales: Clavicipitaceae), a potential biocontrol fungus for elongate hemlock scale in United States Christmas tree production areas.</title>
        <authorList>
            <person name="Barrett H."/>
            <person name="Lovett B."/>
            <person name="Macias A.M."/>
            <person name="Stajich J.E."/>
            <person name="Kasson M.T."/>
        </authorList>
    </citation>
    <scope>NUCLEOTIDE SEQUENCE</scope>
    <source>
        <strain evidence="14">ARSEF 14590</strain>
    </source>
</reference>
<dbReference type="SUPFAM" id="SSF52540">
    <property type="entry name" value="P-loop containing nucleoside triphosphate hydrolases"/>
    <property type="match status" value="2"/>
</dbReference>
<evidence type="ECO:0000256" key="2">
    <source>
        <dbReference type="ARBA" id="ARBA00022448"/>
    </source>
</evidence>
<sequence>MSSTGCTIAAEDRFGPVVASSCLGGFDFTLLFEESILTILPLAGAVLIALIRLYVLREAQVKIKHSYHEPCKLFAHLAYMALQIVLLVLWAKQDFAKTRATLATISMSLTAVVPFAWLSYWEHRRSLRPSSLLTVYLGLSLLLDLARVRTLFYIYGVGHTIASVFLASYCVKIVLLCLELLEKRHLILDGWKEESGPENTASAYRRALFLWLNGLFVTGYRTLLSVDTLPKIDPEILSASDPNSLKAEWARANKSSKYALLWIFATHYKWTVLAAVLPRLAHTGFTFAQPFLIHRVLSFTSSAGPRSANVAYGLIGAYAIVYIGSALSLTLYEHKVYRTLSKFRGSLIAMVYGKTLRLGSSSGSWNAEAITLMSADIDRLGICAQDVHEIYAGTIEIGLGLWLLYVYLGVAAAAAAGFTVLCLALSVPVATTAGKAQVPWLDAIETRLTETAHTLVNFKLIRMMGLTEGVSSVLRTLRMSEIAAARRYRILNVCLSLLYYLSYAFSPVWGFGVYILLARGHGSGTLLQSTAFAAQAIFTLLNKPTVKVIDAIEHLQIIMECFGRMQEYLTREEQEEYRTQVLPEKGEFEQPGGDDDTASEKTMQLKRSVPSDCTDFSSTAAAVMRRVSLRYSPEQKPVLQDLNLRIPNSRTTMILGPVGSGKTTLLKLLLGAAPIPEKSTKDDASYYYKTNFTRAAYCAQQPWISKATIRENVVGMSSWDEAWYKQVLQACALVTDLNDLPNGDRTQAGVRGSSLSGGQRIRVSLARALYSRRPVLILDDVLTGLDRVTEQKVSAAVFGASGLVKRYQPTIIMASSSAEHVRFADQVIVLEKGGKVAQAAPAEEFHSTSFSSTADLDKIQGGYEGKNQSSTQTPLKLEPAAELTLSEMGIPDEEQDPAAMGSRQKGDYHAYIYYSQIAGWKNISIWLFFSCVFMFGLNFPTVWLQWWVDSNAQDPNNRIGYWLGVYAGLAALALVTNVIADGWVQLVVVPKTSAGFHELLLKTTTRARTAFLTSTHGGAILNRFSQDLELIDSDLPGAIDKTLFSALQTIFTTALVFAGSGYLSCTLPACVLIIYGIQHFYLRTSRQLRHVDIEAKEPLFSHFLDTVISVDSIRAYGWEVEYERKNREALNASQPPYYLMWTIQRWLTLVLNLFVAGLAILLVALATTVENGSSEFLGTALSHIVNFGTTLQLLVADWTQLETAICAISRIKTYVKGTEPEEEEEVHQQAVELPSNWPTKGEIVFKGVQACYPSHPNRPVLRNINLTISPGERVAVCGRTGSGKSTLMTTLLRMVDLGSGQIMIDGTDIASMSREIVRRCLTTMPQETFFFTGSIRQNLDPLHRLSSDDDQLLMNILEDLGLKEAVNEAGGLDAELNADDVLSSGQQQLFCLARAIVRGGQILLLDEATSSVDKATSEIMQLALRKTFSAGSKKTVIAIAHRLETILDFDRVIVLDKGRIVESGNPKELLQTAGSVFKSLSNGMMSDGDSSTEEESSSSSRSSSRRIDT</sequence>
<dbReference type="FunFam" id="1.20.1560.10:FF:000055">
    <property type="entry name" value="ABC multidrug transporter (Eurofung)"/>
    <property type="match status" value="1"/>
</dbReference>
<gene>
    <name evidence="14" type="ORF">QQS21_004465</name>
</gene>
<evidence type="ECO:0000256" key="3">
    <source>
        <dbReference type="ARBA" id="ARBA00022475"/>
    </source>
</evidence>
<feature type="transmembrane region" description="Helical" evidence="11">
    <location>
        <begin position="161"/>
        <end position="181"/>
    </location>
</feature>
<proteinExistence type="predicted"/>
<feature type="transmembrane region" description="Helical" evidence="11">
    <location>
        <begin position="1050"/>
        <end position="1077"/>
    </location>
</feature>
<evidence type="ECO:0008006" key="16">
    <source>
        <dbReference type="Google" id="ProtNLM"/>
    </source>
</evidence>
<dbReference type="Pfam" id="PF00664">
    <property type="entry name" value="ABC_membrane"/>
    <property type="match status" value="2"/>
</dbReference>
<evidence type="ECO:0000256" key="5">
    <source>
        <dbReference type="ARBA" id="ARBA00022741"/>
    </source>
</evidence>
<protein>
    <recommendedName>
        <fullName evidence="16">ABC transporter</fullName>
    </recommendedName>
</protein>
<keyword evidence="4 11" id="KW-0812">Transmembrane</keyword>
<dbReference type="InterPro" id="IPR036640">
    <property type="entry name" value="ABC1_TM_sf"/>
</dbReference>
<comment type="caution">
    <text evidence="14">The sequence shown here is derived from an EMBL/GenBank/DDBJ whole genome shotgun (WGS) entry which is preliminary data.</text>
</comment>
<feature type="transmembrane region" description="Helical" evidence="11">
    <location>
        <begin position="310"/>
        <end position="332"/>
    </location>
</feature>
<dbReference type="GO" id="GO:0016887">
    <property type="term" value="F:ATP hydrolysis activity"/>
    <property type="evidence" value="ECO:0007669"/>
    <property type="project" value="InterPro"/>
</dbReference>
<keyword evidence="8 11" id="KW-0472">Membrane</keyword>